<evidence type="ECO:0000256" key="4">
    <source>
        <dbReference type="ARBA" id="ARBA00022553"/>
    </source>
</evidence>
<dbReference type="Gene3D" id="1.10.150.390">
    <property type="match status" value="1"/>
</dbReference>
<feature type="compositionally biased region" description="Polar residues" evidence="13">
    <location>
        <begin position="194"/>
        <end position="205"/>
    </location>
</feature>
<dbReference type="PANTHER" id="PTHR19376:SF37">
    <property type="entry name" value="DNA-DIRECTED RNA POLYMERASE II SUBUNIT RPB1"/>
    <property type="match status" value="1"/>
</dbReference>
<dbReference type="EMBL" id="LGUB01001165">
    <property type="protein sequence ID" value="KRH92148.1"/>
    <property type="molecule type" value="Genomic_DNA"/>
</dbReference>
<dbReference type="GO" id="GO:0006366">
    <property type="term" value="P:transcription by RNA polymerase II"/>
    <property type="evidence" value="ECO:0007669"/>
    <property type="project" value="InterPro"/>
</dbReference>
<dbReference type="EC" id="2.7.7.6" evidence="2"/>
<dbReference type="AlphaFoldDB" id="A0A0R0LYL0"/>
<dbReference type="VEuPathDB" id="MicrosporidiaDB:M153_10976000905"/>
<keyword evidence="3" id="KW-0240">DNA-directed RNA polymerase</keyword>
<dbReference type="InterPro" id="IPR045867">
    <property type="entry name" value="DNA-dir_RpoC_beta_prime"/>
</dbReference>
<keyword evidence="4" id="KW-0597">Phosphoprotein</keyword>
<dbReference type="GO" id="GO:0003899">
    <property type="term" value="F:DNA-directed RNA polymerase activity"/>
    <property type="evidence" value="ECO:0007669"/>
    <property type="project" value="UniProtKB-EC"/>
</dbReference>
<organism evidence="15 16">
    <name type="scientific">Pseudoloma neurophilia</name>
    <dbReference type="NCBI Taxonomy" id="146866"/>
    <lineage>
        <taxon>Eukaryota</taxon>
        <taxon>Fungi</taxon>
        <taxon>Fungi incertae sedis</taxon>
        <taxon>Microsporidia</taxon>
        <taxon>Pseudoloma</taxon>
    </lineage>
</organism>
<evidence type="ECO:0000256" key="7">
    <source>
        <dbReference type="ARBA" id="ARBA00022723"/>
    </source>
</evidence>
<evidence type="ECO:0000256" key="6">
    <source>
        <dbReference type="ARBA" id="ARBA00022695"/>
    </source>
</evidence>
<dbReference type="OrthoDB" id="2194298at2759"/>
<feature type="region of interest" description="Disordered" evidence="13">
    <location>
        <begin position="194"/>
        <end position="289"/>
    </location>
</feature>
<evidence type="ECO:0000256" key="12">
    <source>
        <dbReference type="ARBA" id="ARBA00023242"/>
    </source>
</evidence>
<dbReference type="GO" id="GO:0046872">
    <property type="term" value="F:metal ion binding"/>
    <property type="evidence" value="ECO:0007669"/>
    <property type="project" value="UniProtKB-KW"/>
</dbReference>
<keyword evidence="6" id="KW-0548">Nucleotidyltransferase</keyword>
<keyword evidence="8" id="KW-0677">Repeat</keyword>
<evidence type="ECO:0000256" key="9">
    <source>
        <dbReference type="ARBA" id="ARBA00022833"/>
    </source>
</evidence>
<evidence type="ECO:0000256" key="13">
    <source>
        <dbReference type="SAM" id="MobiDB-lite"/>
    </source>
</evidence>
<gene>
    <name evidence="15" type="ORF">M153_10976000905</name>
</gene>
<dbReference type="InterPro" id="IPR007081">
    <property type="entry name" value="RNA_pol_Rpb1_5"/>
</dbReference>
<keyword evidence="9" id="KW-0862">Zinc</keyword>
<evidence type="ECO:0000256" key="10">
    <source>
        <dbReference type="ARBA" id="ARBA00023125"/>
    </source>
</evidence>
<evidence type="ECO:0000256" key="5">
    <source>
        <dbReference type="ARBA" id="ARBA00022679"/>
    </source>
</evidence>
<keyword evidence="7" id="KW-0479">Metal-binding</keyword>
<proteinExistence type="predicted"/>
<dbReference type="Proteomes" id="UP000051530">
    <property type="component" value="Unassembled WGS sequence"/>
</dbReference>
<name>A0A0R0LYL0_9MICR</name>
<evidence type="ECO:0000256" key="2">
    <source>
        <dbReference type="ARBA" id="ARBA00012418"/>
    </source>
</evidence>
<evidence type="ECO:0000313" key="15">
    <source>
        <dbReference type="EMBL" id="KRH92148.1"/>
    </source>
</evidence>
<accession>A0A0R0LYL0</accession>
<comment type="subcellular location">
    <subcellularLocation>
        <location evidence="1">Nucleus</location>
    </subcellularLocation>
</comment>
<comment type="caution">
    <text evidence="15">The sequence shown here is derived from an EMBL/GenBank/DDBJ whole genome shotgun (WGS) entry which is preliminary data.</text>
</comment>
<evidence type="ECO:0000256" key="3">
    <source>
        <dbReference type="ARBA" id="ARBA00022478"/>
    </source>
</evidence>
<sequence>NNVNFIDQELSWQLQTCGSNLRDMMVDPLIKDCYTNDIHETYTVLGIEAARSVILTEILKVLQSDGSYVNIRHLLLLIDIMTYNGVVLGITRHGINRKIGSPLMRCTFEETVEILLDAACKGEISHMQSVSEGIMAGNIVKCGTGQPTLLLDMKLITQGEKFTFLENKGELINMNEKDDNISFIYSPSSVLGSPSIHSPSMTSPGDYSPMSPKYSPMSPKYSPMSPKYSPVSPKYSPMSPKYSPVSPKYSPMSPKYNPMSPKYTPMSPKYSPRTSKYSPLSPKKKDDSK</sequence>
<keyword evidence="10" id="KW-0238">DNA-binding</keyword>
<dbReference type="Pfam" id="PF04998">
    <property type="entry name" value="RNA_pol_Rpb1_5"/>
    <property type="match status" value="1"/>
</dbReference>
<dbReference type="SUPFAM" id="SSF64484">
    <property type="entry name" value="beta and beta-prime subunits of DNA dependent RNA-polymerase"/>
    <property type="match status" value="1"/>
</dbReference>
<feature type="domain" description="RNA polymerase Rpb1" evidence="14">
    <location>
        <begin position="10"/>
        <end position="98"/>
    </location>
</feature>
<evidence type="ECO:0000256" key="11">
    <source>
        <dbReference type="ARBA" id="ARBA00023163"/>
    </source>
</evidence>
<keyword evidence="16" id="KW-1185">Reference proteome</keyword>
<dbReference type="GO" id="GO:0005665">
    <property type="term" value="C:RNA polymerase II, core complex"/>
    <property type="evidence" value="ECO:0007669"/>
    <property type="project" value="TreeGrafter"/>
</dbReference>
<dbReference type="Pfam" id="PF05001">
    <property type="entry name" value="RNA_pol_Rpb1_R"/>
    <property type="match status" value="4"/>
</dbReference>
<protein>
    <recommendedName>
        <fullName evidence="2">DNA-directed RNA polymerase</fullName>
        <ecNumber evidence="2">2.7.7.6</ecNumber>
    </recommendedName>
</protein>
<reference evidence="15 16" key="1">
    <citation type="submission" date="2015-07" db="EMBL/GenBank/DDBJ databases">
        <title>The genome of Pseudoloma neurophilia, a relevant intracellular parasite of the zebrafish.</title>
        <authorList>
            <person name="Ndikumana S."/>
            <person name="Pelin A."/>
            <person name="Sanders J."/>
            <person name="Corradi N."/>
        </authorList>
    </citation>
    <scope>NUCLEOTIDE SEQUENCE [LARGE SCALE GENOMIC DNA]</scope>
    <source>
        <strain evidence="15 16">MK1</strain>
    </source>
</reference>
<evidence type="ECO:0000313" key="16">
    <source>
        <dbReference type="Proteomes" id="UP000051530"/>
    </source>
</evidence>
<feature type="non-terminal residue" evidence="15">
    <location>
        <position position="1"/>
    </location>
</feature>
<evidence type="ECO:0000256" key="8">
    <source>
        <dbReference type="ARBA" id="ARBA00022737"/>
    </source>
</evidence>
<feature type="compositionally biased region" description="Low complexity" evidence="13">
    <location>
        <begin position="207"/>
        <end position="256"/>
    </location>
</feature>
<evidence type="ECO:0000259" key="14">
    <source>
        <dbReference type="Pfam" id="PF04998"/>
    </source>
</evidence>
<dbReference type="InterPro" id="IPR000684">
    <property type="entry name" value="RNA_pol_II_repeat_euk"/>
</dbReference>
<keyword evidence="11" id="KW-0804">Transcription</keyword>
<keyword evidence="12" id="KW-0539">Nucleus</keyword>
<keyword evidence="5" id="KW-0808">Transferase</keyword>
<evidence type="ECO:0000256" key="1">
    <source>
        <dbReference type="ARBA" id="ARBA00004123"/>
    </source>
</evidence>
<dbReference type="PANTHER" id="PTHR19376">
    <property type="entry name" value="DNA-DIRECTED RNA POLYMERASE"/>
    <property type="match status" value="1"/>
</dbReference>
<dbReference type="GO" id="GO:0003677">
    <property type="term" value="F:DNA binding"/>
    <property type="evidence" value="ECO:0007669"/>
    <property type="project" value="UniProtKB-KW"/>
</dbReference>